<dbReference type="AlphaFoldDB" id="A0A6J5Z1T5"/>
<dbReference type="Gene3D" id="3.40.50.12580">
    <property type="match status" value="1"/>
</dbReference>
<organism evidence="1">
    <name type="scientific">freshwater metagenome</name>
    <dbReference type="NCBI Taxonomy" id="449393"/>
    <lineage>
        <taxon>unclassified sequences</taxon>
        <taxon>metagenomes</taxon>
        <taxon>ecological metagenomes</taxon>
    </lineage>
</organism>
<name>A0A6J5Z1T5_9ZZZZ</name>
<reference evidence="1" key="1">
    <citation type="submission" date="2020-05" db="EMBL/GenBank/DDBJ databases">
        <authorList>
            <person name="Chiriac C."/>
            <person name="Salcher M."/>
            <person name="Ghai R."/>
            <person name="Kavagutti S V."/>
        </authorList>
    </citation>
    <scope>NUCLEOTIDE SEQUENCE</scope>
</reference>
<protein>
    <submittedName>
        <fullName evidence="1">Unannotated protein</fullName>
    </submittedName>
</protein>
<evidence type="ECO:0000313" key="1">
    <source>
        <dbReference type="EMBL" id="CAB4335112.1"/>
    </source>
</evidence>
<proteinExistence type="predicted"/>
<accession>A0A6J5Z1T5</accession>
<dbReference type="InterPro" id="IPR043148">
    <property type="entry name" value="TagF_C"/>
</dbReference>
<gene>
    <name evidence="1" type="ORF">UFOPK3522_00124</name>
</gene>
<dbReference type="SUPFAM" id="SSF53756">
    <property type="entry name" value="UDP-Glycosyltransferase/glycogen phosphorylase"/>
    <property type="match status" value="1"/>
</dbReference>
<sequence>MALFKKDGGKPKYGKLTKAQRAVTFYAEDGGSWPHYEPIVSELLGRHGRELAYLTSSDSDPLLSDAPAGMHVFNIGEGAKRGFTFQTMEAGVVVATVPQLGTKLLPKSRLTDSLGIQHLYVHHSMASTHMIYEPDGFDFYEAILCVGPFMVAETRRREELHGLPAKELIEHGYGRLDTIIERRAALTAEQRGPNDPPLIVVAPSWGPHCLFESCGETVIEALLATGAAVIARPHPMTRKHTPAAIDRLAERFAGDPNFSLEENVASQDSLQRADLMVSDWSGAALEFAFGTERPVLFIDVPRKVNNPSYEELGIEPFEASVREQIGKIVGPDSPEQIAAAVAELVGDREGWIDSIRAAREANIYNVGRSGAVAADVIAEKADRYLQGGAS</sequence>
<dbReference type="EMBL" id="CAESAO010000006">
    <property type="protein sequence ID" value="CAB4335112.1"/>
    <property type="molecule type" value="Genomic_DNA"/>
</dbReference>